<name>A0A6J8DAG9_MYTCO</name>
<reference evidence="1 2" key="1">
    <citation type="submission" date="2020-06" db="EMBL/GenBank/DDBJ databases">
        <authorList>
            <person name="Li R."/>
            <person name="Bekaert M."/>
        </authorList>
    </citation>
    <scope>NUCLEOTIDE SEQUENCE [LARGE SCALE GENOMIC DNA]</scope>
    <source>
        <strain evidence="2">wild</strain>
    </source>
</reference>
<organism evidence="1 2">
    <name type="scientific">Mytilus coruscus</name>
    <name type="common">Sea mussel</name>
    <dbReference type="NCBI Taxonomy" id="42192"/>
    <lineage>
        <taxon>Eukaryota</taxon>
        <taxon>Metazoa</taxon>
        <taxon>Spiralia</taxon>
        <taxon>Lophotrochozoa</taxon>
        <taxon>Mollusca</taxon>
        <taxon>Bivalvia</taxon>
        <taxon>Autobranchia</taxon>
        <taxon>Pteriomorphia</taxon>
        <taxon>Mytilida</taxon>
        <taxon>Mytiloidea</taxon>
        <taxon>Mytilidae</taxon>
        <taxon>Mytilinae</taxon>
        <taxon>Mytilus</taxon>
    </lineage>
</organism>
<evidence type="ECO:0000313" key="1">
    <source>
        <dbReference type="EMBL" id="CAC5405085.1"/>
    </source>
</evidence>
<accession>A0A6J8DAG9</accession>
<gene>
    <name evidence="1" type="ORF">MCOR_38807</name>
</gene>
<sequence>MMKVCHIRDIDTSIKWKEDKDQYLLKGKQLTKDYLKLSLKNCGTFEANNRTEEDIKLVEDSNCQLNSDINEEIKKLSEFIIDRVDNRGPGDCCESSIEINGEMLVYGADIKYERLQSTKSFLNVYVNKINKDNKKLYENIDEGKENRVIDSLSDDLLEKVAKELLFESHNSCFCPGVIGIFCCGTKIIFLYCEITPSHWKSAVEKKNPSGDGYHSTIHFTKAYDYMSAEDRNEIIPYLFWLGYVQSSKYKIFDIS</sequence>
<keyword evidence="2" id="KW-1185">Reference proteome</keyword>
<proteinExistence type="predicted"/>
<dbReference type="Proteomes" id="UP000507470">
    <property type="component" value="Unassembled WGS sequence"/>
</dbReference>
<dbReference type="EMBL" id="CACVKT020007063">
    <property type="protein sequence ID" value="CAC5405085.1"/>
    <property type="molecule type" value="Genomic_DNA"/>
</dbReference>
<dbReference type="OrthoDB" id="6108262at2759"/>
<evidence type="ECO:0000313" key="2">
    <source>
        <dbReference type="Proteomes" id="UP000507470"/>
    </source>
</evidence>
<dbReference type="AlphaFoldDB" id="A0A6J8DAG9"/>
<protein>
    <submittedName>
        <fullName evidence="1">Uncharacterized protein</fullName>
    </submittedName>
</protein>